<keyword evidence="8" id="KW-1185">Reference proteome</keyword>
<keyword evidence="3" id="KW-0805">Transcription regulation</keyword>
<dbReference type="Gene3D" id="3.40.50.1360">
    <property type="match status" value="1"/>
</dbReference>
<dbReference type="PRINTS" id="PR00037">
    <property type="entry name" value="HTHLACR"/>
</dbReference>
<dbReference type="Pfam" id="PF08220">
    <property type="entry name" value="HTH_DeoR"/>
    <property type="match status" value="1"/>
</dbReference>
<organism evidence="7 8">
    <name type="scientific">Leifsonia naganoensis</name>
    <dbReference type="NCBI Taxonomy" id="150025"/>
    <lineage>
        <taxon>Bacteria</taxon>
        <taxon>Bacillati</taxon>
        <taxon>Actinomycetota</taxon>
        <taxon>Actinomycetes</taxon>
        <taxon>Micrococcales</taxon>
        <taxon>Microbacteriaceae</taxon>
        <taxon>Leifsonia</taxon>
    </lineage>
</organism>
<dbReference type="InterPro" id="IPR014036">
    <property type="entry name" value="DeoR-like_C"/>
</dbReference>
<dbReference type="SUPFAM" id="SSF100950">
    <property type="entry name" value="NagB/RpiA/CoA transferase-like"/>
    <property type="match status" value="1"/>
</dbReference>
<protein>
    <recommendedName>
        <fullName evidence="1">Lactose phosphotransferase system repressor</fullName>
    </recommendedName>
</protein>
<keyword evidence="4" id="KW-0804">Transcription</keyword>
<dbReference type="InterPro" id="IPR036390">
    <property type="entry name" value="WH_DNA-bd_sf"/>
</dbReference>
<dbReference type="SMART" id="SM01134">
    <property type="entry name" value="DeoRC"/>
    <property type="match status" value="1"/>
</dbReference>
<feature type="domain" description="HTH deoR-type" evidence="6">
    <location>
        <begin position="12"/>
        <end position="67"/>
    </location>
</feature>
<proteinExistence type="predicted"/>
<keyword evidence="2" id="KW-0678">Repressor</keyword>
<dbReference type="InterPro" id="IPR037171">
    <property type="entry name" value="NagB/RpiA_transferase-like"/>
</dbReference>
<evidence type="ECO:0000256" key="1">
    <source>
        <dbReference type="ARBA" id="ARBA00021390"/>
    </source>
</evidence>
<evidence type="ECO:0000313" key="8">
    <source>
        <dbReference type="Proteomes" id="UP000521075"/>
    </source>
</evidence>
<dbReference type="Proteomes" id="UP000521075">
    <property type="component" value="Unassembled WGS sequence"/>
</dbReference>
<evidence type="ECO:0000313" key="7">
    <source>
        <dbReference type="EMBL" id="NYK09124.1"/>
    </source>
</evidence>
<evidence type="ECO:0000256" key="4">
    <source>
        <dbReference type="ARBA" id="ARBA00023163"/>
    </source>
</evidence>
<dbReference type="EMBL" id="JACCHJ010000001">
    <property type="protein sequence ID" value="NYK09124.1"/>
    <property type="molecule type" value="Genomic_DNA"/>
</dbReference>
<dbReference type="RefSeq" id="WP_179700149.1">
    <property type="nucleotide sequence ID" value="NZ_BAAAHA010000004.1"/>
</dbReference>
<comment type="function">
    <text evidence="5">Repressor of the lactose catabolism operon. Galactose-6-phosphate is the inducer.</text>
</comment>
<dbReference type="InterPro" id="IPR001034">
    <property type="entry name" value="DeoR_HTH"/>
</dbReference>
<evidence type="ECO:0000256" key="5">
    <source>
        <dbReference type="ARBA" id="ARBA00024937"/>
    </source>
</evidence>
<reference evidence="7 8" key="1">
    <citation type="submission" date="2020-07" db="EMBL/GenBank/DDBJ databases">
        <title>Sequencing the genomes of 1000 actinobacteria strains.</title>
        <authorList>
            <person name="Klenk H.-P."/>
        </authorList>
    </citation>
    <scope>NUCLEOTIDE SEQUENCE [LARGE SCALE GENOMIC DNA]</scope>
    <source>
        <strain evidence="7 8">DSM 15166</strain>
    </source>
</reference>
<sequence>MTDDDADERLSGPERQRFLLEAARQHGRVRVTQAAKSLAVTPETVRKDLAALQEDGLIVRVHGGGLPVETLAYEPGVTVRTEWAAEKERIGRAALEEIPTGGVIFIEAGSTTARFAELIPADLPVTVVTNSLPIALQLTSRSTAATVVILGGRVRALTLGSVDALAIRNLQDLYVDVAFLGTNGLTVDRGLTTPDIAEAETKRAALNCSNRRVLLADHSKVGKVSFCRYGELGDIDLLITDTALSAHQADELGSVIGQVVRV</sequence>
<dbReference type="InterPro" id="IPR050313">
    <property type="entry name" value="Carb_Metab_HTH_regulators"/>
</dbReference>
<evidence type="ECO:0000259" key="6">
    <source>
        <dbReference type="PROSITE" id="PS51000"/>
    </source>
</evidence>
<name>A0A853DRB9_9MICO</name>
<dbReference type="AlphaFoldDB" id="A0A853DRB9"/>
<dbReference type="PANTHER" id="PTHR30363">
    <property type="entry name" value="HTH-TYPE TRANSCRIPTIONAL REGULATOR SRLR-RELATED"/>
    <property type="match status" value="1"/>
</dbReference>
<accession>A0A853DRB9</accession>
<evidence type="ECO:0000256" key="2">
    <source>
        <dbReference type="ARBA" id="ARBA00022491"/>
    </source>
</evidence>
<comment type="caution">
    <text evidence="7">The sequence shown here is derived from an EMBL/GenBank/DDBJ whole genome shotgun (WGS) entry which is preliminary data.</text>
</comment>
<gene>
    <name evidence="7" type="ORF">HNR14_001005</name>
</gene>
<evidence type="ECO:0000256" key="3">
    <source>
        <dbReference type="ARBA" id="ARBA00023015"/>
    </source>
</evidence>
<dbReference type="SUPFAM" id="SSF46785">
    <property type="entry name" value="Winged helix' DNA-binding domain"/>
    <property type="match status" value="1"/>
</dbReference>
<dbReference type="GO" id="GO:0003700">
    <property type="term" value="F:DNA-binding transcription factor activity"/>
    <property type="evidence" value="ECO:0007669"/>
    <property type="project" value="InterPro"/>
</dbReference>
<dbReference type="PANTHER" id="PTHR30363:SF4">
    <property type="entry name" value="GLYCEROL-3-PHOSPHATE REGULON REPRESSOR"/>
    <property type="match status" value="1"/>
</dbReference>
<dbReference type="Pfam" id="PF00455">
    <property type="entry name" value="DeoRC"/>
    <property type="match status" value="1"/>
</dbReference>
<dbReference type="PROSITE" id="PS51000">
    <property type="entry name" value="HTH_DEOR_2"/>
    <property type="match status" value="1"/>
</dbReference>
<dbReference type="SMART" id="SM00420">
    <property type="entry name" value="HTH_DEOR"/>
    <property type="match status" value="1"/>
</dbReference>